<organism evidence="1 2">
    <name type="scientific">Yersinia massiliensis</name>
    <dbReference type="NCBI Taxonomy" id="419257"/>
    <lineage>
        <taxon>Bacteria</taxon>
        <taxon>Pseudomonadati</taxon>
        <taxon>Pseudomonadota</taxon>
        <taxon>Gammaproteobacteria</taxon>
        <taxon>Enterobacterales</taxon>
        <taxon>Yersiniaceae</taxon>
        <taxon>Yersinia</taxon>
    </lineage>
</organism>
<proteinExistence type="predicted"/>
<evidence type="ECO:0000313" key="2">
    <source>
        <dbReference type="Proteomes" id="UP000698240"/>
    </source>
</evidence>
<sequence>MPKRIDFDNLVAAVIQQEGLSALRPVVEKELLHYDILFCLSEAGLLRELTFQGGTSLRLCYGSNRFSEDLDFAGGLGFCSANLSEMKSCIEAYLGGRYGLEVTVNEPKELCIEPEYSEIKVDKWQISVTTAPEQRDIPRQRIKIEVANIPAYTRSVRQLARNYAVLPDGYSDTLISVETLEEVMADKLVFLPASTKYVRYRDIWDLVWLKQQSANVNSALVNKKLTDYKTDNFEEKLQARIDSLAEIISGGKFHEEMKRFIPSHVYDTTLAKKEFSPFLLGTLTELLLQLKEELYGVNNQSTLFKM</sequence>
<name>A0AA91B9C2_9GAMM</name>
<protein>
    <submittedName>
        <fullName evidence="1">Nucleotidyl transferase AbiEii/AbiGii toxin family protein</fullName>
    </submittedName>
</protein>
<dbReference type="Gene3D" id="3.10.450.620">
    <property type="entry name" value="JHP933, nucleotidyltransferase-like core domain"/>
    <property type="match status" value="1"/>
</dbReference>
<dbReference type="Proteomes" id="UP000698240">
    <property type="component" value="Unassembled WGS sequence"/>
</dbReference>
<dbReference type="EMBL" id="JAASAN010000003">
    <property type="protein sequence ID" value="NIL26934.1"/>
    <property type="molecule type" value="Genomic_DNA"/>
</dbReference>
<gene>
    <name evidence="1" type="ORF">HB980_10310</name>
</gene>
<evidence type="ECO:0000313" key="1">
    <source>
        <dbReference type="EMBL" id="NIL26934.1"/>
    </source>
</evidence>
<dbReference type="GO" id="GO:0016740">
    <property type="term" value="F:transferase activity"/>
    <property type="evidence" value="ECO:0007669"/>
    <property type="project" value="UniProtKB-KW"/>
</dbReference>
<dbReference type="Pfam" id="PF08843">
    <property type="entry name" value="AbiEii"/>
    <property type="match status" value="1"/>
</dbReference>
<accession>A0AA91B9C2</accession>
<dbReference type="InterPro" id="IPR014942">
    <property type="entry name" value="AbiEii"/>
</dbReference>
<dbReference type="AlphaFoldDB" id="A0AA91B9C2"/>
<dbReference type="RefSeq" id="WP_050286648.1">
    <property type="nucleotide sequence ID" value="NZ_CP110790.1"/>
</dbReference>
<reference evidence="1" key="1">
    <citation type="submission" date="2020-03" db="EMBL/GenBank/DDBJ databases">
        <authorList>
            <person name="Kislichkina A."/>
            <person name="Dentovskaya S."/>
            <person name="Shaikhutdinov R."/>
            <person name="Ivanov S."/>
            <person name="Sizova A."/>
            <person name="Solomentsev V."/>
            <person name="Bogun A."/>
        </authorList>
    </citation>
    <scope>NUCLEOTIDE SEQUENCE</scope>
    <source>
        <strain evidence="1">SCPM-O-B-8025</strain>
    </source>
</reference>
<comment type="caution">
    <text evidence="1">The sequence shown here is derived from an EMBL/GenBank/DDBJ whole genome shotgun (WGS) entry which is preliminary data.</text>
</comment>
<keyword evidence="1" id="KW-0808">Transferase</keyword>